<evidence type="ECO:0000313" key="2">
    <source>
        <dbReference type="EMBL" id="TCO74663.1"/>
    </source>
</evidence>
<comment type="caution">
    <text evidence="2">The sequence shown here is derived from an EMBL/GenBank/DDBJ whole genome shotgun (WGS) entry which is preliminary data.</text>
</comment>
<feature type="chain" id="PRO_5020573045" description="Lipoprotein" evidence="1">
    <location>
        <begin position="21"/>
        <end position="405"/>
    </location>
</feature>
<evidence type="ECO:0000313" key="3">
    <source>
        <dbReference type="Proteomes" id="UP000294980"/>
    </source>
</evidence>
<dbReference type="PROSITE" id="PS51257">
    <property type="entry name" value="PROKAR_LIPOPROTEIN"/>
    <property type="match status" value="1"/>
</dbReference>
<protein>
    <recommendedName>
        <fullName evidence="4">Lipoprotein</fullName>
    </recommendedName>
</protein>
<organism evidence="2 3">
    <name type="scientific">Chromatocurvus halotolerans</name>
    <dbReference type="NCBI Taxonomy" id="1132028"/>
    <lineage>
        <taxon>Bacteria</taxon>
        <taxon>Pseudomonadati</taxon>
        <taxon>Pseudomonadota</taxon>
        <taxon>Gammaproteobacteria</taxon>
        <taxon>Cellvibrionales</taxon>
        <taxon>Halieaceae</taxon>
        <taxon>Chromatocurvus</taxon>
    </lineage>
</organism>
<proteinExistence type="predicted"/>
<keyword evidence="3" id="KW-1185">Reference proteome</keyword>
<evidence type="ECO:0000256" key="1">
    <source>
        <dbReference type="SAM" id="SignalP"/>
    </source>
</evidence>
<accession>A0A4R2KLV2</accession>
<dbReference type="EMBL" id="SLWX01000012">
    <property type="protein sequence ID" value="TCO74663.1"/>
    <property type="molecule type" value="Genomic_DNA"/>
</dbReference>
<reference evidence="2 3" key="1">
    <citation type="submission" date="2019-03" db="EMBL/GenBank/DDBJ databases">
        <title>Genomic Encyclopedia of Type Strains, Phase IV (KMG-IV): sequencing the most valuable type-strain genomes for metagenomic binning, comparative biology and taxonomic classification.</title>
        <authorList>
            <person name="Goeker M."/>
        </authorList>
    </citation>
    <scope>NUCLEOTIDE SEQUENCE [LARGE SCALE GENOMIC DNA]</scope>
    <source>
        <strain evidence="2 3">DSM 23344</strain>
    </source>
</reference>
<gene>
    <name evidence="2" type="ORF">EV688_11222</name>
</gene>
<feature type="signal peptide" evidence="1">
    <location>
        <begin position="1"/>
        <end position="20"/>
    </location>
</feature>
<evidence type="ECO:0008006" key="4">
    <source>
        <dbReference type="Google" id="ProtNLM"/>
    </source>
</evidence>
<dbReference type="RefSeq" id="WP_162883936.1">
    <property type="nucleotide sequence ID" value="NZ_QQSW01000015.1"/>
</dbReference>
<sequence>MTRVRAVSALLILLASAVLAGCVSQTVKSTSVPPLQRPAEPIAEAELLDVGIAIFDPGLEEYDEEDQVYPEVRRAEARFMPQLLAEAMQQSGAWGAVRVLPDNDRITDLRIDGEIIHSDGERVELAILATDSQGNTWLDNTYSARTSRYAYRSATRRQYDPFQALYHRIANDLMQKQAGMSSKSLQTVRTITELRFARDFASGSFEGYLEQNRNGKYRIARLPAEGDPMLERVRAIRKRDHLFVDTLQEYYRDFSGAMYEPYQEWRKMSYEEAVALQELRAQSRRQLIAGGAAILAGIAASGSNDRSARTAGYVAMMGGGSLLKSGLETRNEAQIHVQALEELGMSLEAEITPRVIELDDRTVMLSGNVEDQYNQWREILEEIYRNEVGNLDAAASDGSAIDSRS</sequence>
<keyword evidence="1" id="KW-0732">Signal</keyword>
<name>A0A4R2KLV2_9GAMM</name>
<dbReference type="AlphaFoldDB" id="A0A4R2KLV2"/>
<dbReference type="Proteomes" id="UP000294980">
    <property type="component" value="Unassembled WGS sequence"/>
</dbReference>